<keyword evidence="2" id="KW-1185">Reference proteome</keyword>
<evidence type="ECO:0000313" key="1">
    <source>
        <dbReference type="EMBL" id="CAL1411114.1"/>
    </source>
</evidence>
<name>A0AAV2GLT2_9ROSI</name>
<dbReference type="EMBL" id="OZ034822">
    <property type="protein sequence ID" value="CAL1411114.1"/>
    <property type="molecule type" value="Genomic_DNA"/>
</dbReference>
<organism evidence="1 2">
    <name type="scientific">Linum trigynum</name>
    <dbReference type="NCBI Taxonomy" id="586398"/>
    <lineage>
        <taxon>Eukaryota</taxon>
        <taxon>Viridiplantae</taxon>
        <taxon>Streptophyta</taxon>
        <taxon>Embryophyta</taxon>
        <taxon>Tracheophyta</taxon>
        <taxon>Spermatophyta</taxon>
        <taxon>Magnoliopsida</taxon>
        <taxon>eudicotyledons</taxon>
        <taxon>Gunneridae</taxon>
        <taxon>Pentapetalae</taxon>
        <taxon>rosids</taxon>
        <taxon>fabids</taxon>
        <taxon>Malpighiales</taxon>
        <taxon>Linaceae</taxon>
        <taxon>Linum</taxon>
    </lineage>
</organism>
<gene>
    <name evidence="1" type="ORF">LTRI10_LOCUS50489</name>
</gene>
<evidence type="ECO:0008006" key="3">
    <source>
        <dbReference type="Google" id="ProtNLM"/>
    </source>
</evidence>
<protein>
    <recommendedName>
        <fullName evidence="3">Secreted protein</fullName>
    </recommendedName>
</protein>
<dbReference type="Proteomes" id="UP001497516">
    <property type="component" value="Chromosome 9"/>
</dbReference>
<accession>A0AAV2GLT2</accession>
<dbReference type="AlphaFoldDB" id="A0AAV2GLT2"/>
<reference evidence="1 2" key="1">
    <citation type="submission" date="2024-04" db="EMBL/GenBank/DDBJ databases">
        <authorList>
            <person name="Fracassetti M."/>
        </authorList>
    </citation>
    <scope>NUCLEOTIDE SEQUENCE [LARGE SCALE GENOMIC DNA]</scope>
</reference>
<proteinExistence type="predicted"/>
<evidence type="ECO:0000313" key="2">
    <source>
        <dbReference type="Proteomes" id="UP001497516"/>
    </source>
</evidence>
<sequence>MCSRMISDTVLDGVRLFVAFFFRYSTAARDAKPDDFRSVALSYPAMKRRSGGRRLVAMTTIQKKWAFNSVAKRSGQSAHPLQISKR</sequence>